<evidence type="ECO:0000313" key="1">
    <source>
        <dbReference type="EMBL" id="TCO57196.1"/>
    </source>
</evidence>
<gene>
    <name evidence="1" type="ORF">EV192_106673</name>
</gene>
<dbReference type="AlphaFoldDB" id="A0A4R2JJK4"/>
<dbReference type="EMBL" id="SLWS01000006">
    <property type="protein sequence ID" value="TCO57196.1"/>
    <property type="molecule type" value="Genomic_DNA"/>
</dbReference>
<organism evidence="1 2">
    <name type="scientific">Actinocrispum wychmicini</name>
    <dbReference type="NCBI Taxonomy" id="1213861"/>
    <lineage>
        <taxon>Bacteria</taxon>
        <taxon>Bacillati</taxon>
        <taxon>Actinomycetota</taxon>
        <taxon>Actinomycetes</taxon>
        <taxon>Pseudonocardiales</taxon>
        <taxon>Pseudonocardiaceae</taxon>
        <taxon>Actinocrispum</taxon>
    </lineage>
</organism>
<sequence length="108" mass="12090">MSPQNLLRIRNGEISITEVAAEGLDAAFGWTSGEGIENLLQDREPVDQPARIEIDPLRDESERTIWDTGKEGGLPEHRIWFRIDQLRAVRANRAAGAAQAERQSRDLA</sequence>
<protein>
    <submittedName>
        <fullName evidence="1">Uncharacterized protein</fullName>
    </submittedName>
</protein>
<keyword evidence="2" id="KW-1185">Reference proteome</keyword>
<name>A0A4R2JJK4_9PSEU</name>
<reference evidence="1 2" key="1">
    <citation type="submission" date="2019-03" db="EMBL/GenBank/DDBJ databases">
        <title>Genomic Encyclopedia of Type Strains, Phase IV (KMG-IV): sequencing the most valuable type-strain genomes for metagenomic binning, comparative biology and taxonomic classification.</title>
        <authorList>
            <person name="Goeker M."/>
        </authorList>
    </citation>
    <scope>NUCLEOTIDE SEQUENCE [LARGE SCALE GENOMIC DNA]</scope>
    <source>
        <strain evidence="1 2">DSM 45934</strain>
    </source>
</reference>
<proteinExistence type="predicted"/>
<accession>A0A4R2JJK4</accession>
<dbReference type="Proteomes" id="UP000295680">
    <property type="component" value="Unassembled WGS sequence"/>
</dbReference>
<evidence type="ECO:0000313" key="2">
    <source>
        <dbReference type="Proteomes" id="UP000295680"/>
    </source>
</evidence>
<comment type="caution">
    <text evidence="1">The sequence shown here is derived from an EMBL/GenBank/DDBJ whole genome shotgun (WGS) entry which is preliminary data.</text>
</comment>